<protein>
    <recommendedName>
        <fullName evidence="1">Putative zinc-finger domain-containing protein</fullName>
    </recommendedName>
</protein>
<evidence type="ECO:0000259" key="1">
    <source>
        <dbReference type="Pfam" id="PF13490"/>
    </source>
</evidence>
<keyword evidence="3" id="KW-1185">Reference proteome</keyword>
<accession>A0A0G3EL25</accession>
<evidence type="ECO:0000313" key="3">
    <source>
        <dbReference type="Proteomes" id="UP000036700"/>
    </source>
</evidence>
<name>A0A0G3EL25_9BURK</name>
<reference evidence="3" key="1">
    <citation type="submission" date="2015-06" db="EMBL/GenBank/DDBJ databases">
        <authorList>
            <person name="Lim Y.L."/>
            <person name="Ee R."/>
            <person name="Yong D."/>
            <person name="How K.Y."/>
            <person name="Yin W.F."/>
            <person name="Chan K.G."/>
        </authorList>
    </citation>
    <scope>NUCLEOTIDE SEQUENCE [LARGE SCALE GENOMIC DNA]</scope>
    <source>
        <strain evidence="3">DSM 25325</strain>
    </source>
</reference>
<dbReference type="AlphaFoldDB" id="A0A0G3EL25"/>
<evidence type="ECO:0000313" key="2">
    <source>
        <dbReference type="EMBL" id="AKJ67665.1"/>
    </source>
</evidence>
<feature type="domain" description="Putative zinc-finger" evidence="1">
    <location>
        <begin position="4"/>
        <end position="38"/>
    </location>
</feature>
<gene>
    <name evidence="2" type="ORF">ABW99_04925</name>
</gene>
<sequence>MLSCKEATRLASKSLDEALTPAERASYKFHLMMCPGCRHFRQNLLFLRQAGEQAKPMPPADTAPAE</sequence>
<dbReference type="EMBL" id="CP011568">
    <property type="protein sequence ID" value="AKJ67665.1"/>
    <property type="molecule type" value="Genomic_DNA"/>
</dbReference>
<dbReference type="InterPro" id="IPR027383">
    <property type="entry name" value="Znf_put"/>
</dbReference>
<dbReference type="Proteomes" id="UP000036700">
    <property type="component" value="Chromosome"/>
</dbReference>
<dbReference type="PATRIC" id="fig|445709.3.peg.1058"/>
<dbReference type="RefSeq" id="WP_047213341.1">
    <property type="nucleotide sequence ID" value="NZ_CP011568.3"/>
</dbReference>
<proteinExistence type="predicted"/>
<dbReference type="OrthoDB" id="8374021at2"/>
<dbReference type="Pfam" id="PF13490">
    <property type="entry name" value="zf-HC2"/>
    <property type="match status" value="1"/>
</dbReference>
<organism evidence="2 3">
    <name type="scientific">Pandoraea thiooxydans</name>
    <dbReference type="NCBI Taxonomy" id="445709"/>
    <lineage>
        <taxon>Bacteria</taxon>
        <taxon>Pseudomonadati</taxon>
        <taxon>Pseudomonadota</taxon>
        <taxon>Betaproteobacteria</taxon>
        <taxon>Burkholderiales</taxon>
        <taxon>Burkholderiaceae</taxon>
        <taxon>Pandoraea</taxon>
    </lineage>
</organism>
<dbReference type="STRING" id="445709.ABW99_04925"/>
<dbReference type="KEGG" id="ptx:ABW99_04925"/>